<proteinExistence type="inferred from homology"/>
<comment type="similarity">
    <text evidence="1">Belongs to the nitrobindin family.</text>
</comment>
<dbReference type="EMBL" id="RHPJ01000002">
    <property type="protein sequence ID" value="TGO05681.1"/>
    <property type="molecule type" value="Genomic_DNA"/>
</dbReference>
<dbReference type="InterPro" id="IPR045165">
    <property type="entry name" value="Nitrobindin"/>
</dbReference>
<dbReference type="HAMAP" id="MF_01297">
    <property type="entry name" value="nitrobindin"/>
    <property type="match status" value="1"/>
</dbReference>
<evidence type="ECO:0000313" key="3">
    <source>
        <dbReference type="EMBL" id="TGO05681.1"/>
    </source>
</evidence>
<feature type="domain" description="THAP4-like heme-binding" evidence="2">
    <location>
        <begin position="29"/>
        <end position="208"/>
    </location>
</feature>
<accession>A0A4Z1E848</accession>
<organism evidence="3 4">
    <name type="scientific">Serinibacter arcticus</name>
    <dbReference type="NCBI Taxonomy" id="1655435"/>
    <lineage>
        <taxon>Bacteria</taxon>
        <taxon>Bacillati</taxon>
        <taxon>Actinomycetota</taxon>
        <taxon>Actinomycetes</taxon>
        <taxon>Micrococcales</taxon>
        <taxon>Beutenbergiaceae</taxon>
        <taxon>Serinibacter</taxon>
    </lineage>
</organism>
<dbReference type="PANTHER" id="PTHR15854">
    <property type="entry name" value="THAP4 PROTEIN"/>
    <property type="match status" value="1"/>
</dbReference>
<dbReference type="AlphaFoldDB" id="A0A4Z1E848"/>
<gene>
    <name evidence="3" type="ORF">SERN_1685</name>
</gene>
<dbReference type="InterPro" id="IPR014878">
    <property type="entry name" value="THAP4-like_heme-bd"/>
</dbReference>
<keyword evidence="4" id="KW-1185">Reference proteome</keyword>
<dbReference type="InterPro" id="IPR022939">
    <property type="entry name" value="Nb(III)_bact/plant"/>
</dbReference>
<evidence type="ECO:0000259" key="2">
    <source>
        <dbReference type="Pfam" id="PF08768"/>
    </source>
</evidence>
<comment type="caution">
    <text evidence="1">Lacks the conserved His residue that binds heme iron in the nitrobindin family.</text>
</comment>
<dbReference type="PANTHER" id="PTHR15854:SF4">
    <property type="entry name" value="PEROXYNITRITE ISOMERASE THAP4"/>
    <property type="match status" value="1"/>
</dbReference>
<dbReference type="SUPFAM" id="SSF50814">
    <property type="entry name" value="Lipocalins"/>
    <property type="match status" value="1"/>
</dbReference>
<sequence>MVRRLRRVPVAEAAESLMSFELPDDLSPDLYPLAWLVGSWRGAGVMAYPDIPERSIVVDVELTHDGGPYLAYSSTISLLEGELPDREQPFEAADLVPGAVWSRESGFWRPSSDGEAVPVVGAPADAPAPSGLEVVIAEASGHVSIHLGSAQGPRVDLVTHHVGRTATASDVVAQRRMYGWVRGEIFFSIELAAFGHELQSYATGRLVRFAPAAAA</sequence>
<evidence type="ECO:0000313" key="4">
    <source>
        <dbReference type="Proteomes" id="UP000297318"/>
    </source>
</evidence>
<comment type="caution">
    <text evidence="3">The sequence shown here is derived from an EMBL/GenBank/DDBJ whole genome shotgun (WGS) entry which is preliminary data.</text>
</comment>
<dbReference type="CDD" id="cd07828">
    <property type="entry name" value="lipocalin_heme-bd-THAP4-like"/>
    <property type="match status" value="1"/>
</dbReference>
<dbReference type="Pfam" id="PF08768">
    <property type="entry name" value="THAP4_heme-bd"/>
    <property type="match status" value="1"/>
</dbReference>
<reference evidence="3 4" key="1">
    <citation type="submission" date="2018-11" db="EMBL/GenBank/DDBJ databases">
        <title>Complete genome sequencing of the Actinobacteria Serinibacter sp. K3-2.</title>
        <authorList>
            <person name="Rakitin A.L."/>
            <person name="Beletsky A.V."/>
            <person name="Mardanov A.V."/>
            <person name="Ravin N.V."/>
            <person name="Gromova A.S."/>
            <person name="Filippova S.N."/>
            <person name="Gal'Chenko V.F."/>
        </authorList>
    </citation>
    <scope>NUCLEOTIDE SEQUENCE [LARGE SCALE GENOMIC DNA]</scope>
    <source>
        <strain evidence="3 4">K3-2</strain>
    </source>
</reference>
<protein>
    <recommendedName>
        <fullName evidence="1">Ferric nitrobindin-like protein</fullName>
    </recommendedName>
</protein>
<dbReference type="InterPro" id="IPR012674">
    <property type="entry name" value="Calycin"/>
</dbReference>
<evidence type="ECO:0000256" key="1">
    <source>
        <dbReference type="HAMAP-Rule" id="MF_01297"/>
    </source>
</evidence>
<dbReference type="Gene3D" id="2.40.128.20">
    <property type="match status" value="1"/>
</dbReference>
<feature type="short sequence motif" description="GXWXGXG" evidence="1">
    <location>
        <begin position="38"/>
        <end position="44"/>
    </location>
</feature>
<name>A0A4Z1E848_9MICO</name>
<comment type="caution">
    <text evidence="1">Lacks conserved residue(s) required for the propagation of feature annotation.</text>
</comment>
<dbReference type="Proteomes" id="UP000297318">
    <property type="component" value="Unassembled WGS sequence"/>
</dbReference>